<gene>
    <name evidence="3" type="ORF">LQ318_09435</name>
</gene>
<evidence type="ECO:0000256" key="1">
    <source>
        <dbReference type="ARBA" id="ARBA00008270"/>
    </source>
</evidence>
<sequence>MNLKIYQVDAFASAIFHGNPAAVCPLEEWLAKEQMQNIAMENNLAETAFFVKEEEGYALRWFTPQTEVDLCGHATLASAHVLFEHMGYKKEVIRFHTNSGILSVRRKGDQLTMDFPTAELNDFEPPAVLEEALRLPPTKVYKDTDILYVVNNGLQLRNMDPDFRLLKQLNTRGVIVTAPGIGDVDFLSRFFAPAVGVDEDPVTGSAHTMLTPYWSKRLGKKRLIGRQISKRGGTVYCEYKGDRVVLSGEACTYLEGTILL</sequence>
<keyword evidence="2" id="KW-0413">Isomerase</keyword>
<evidence type="ECO:0000313" key="4">
    <source>
        <dbReference type="Proteomes" id="UP001207337"/>
    </source>
</evidence>
<keyword evidence="4" id="KW-1185">Reference proteome</keyword>
<dbReference type="Proteomes" id="UP001207337">
    <property type="component" value="Unassembled WGS sequence"/>
</dbReference>
<evidence type="ECO:0000313" key="3">
    <source>
        <dbReference type="EMBL" id="MCW9713125.1"/>
    </source>
</evidence>
<dbReference type="EMBL" id="JAJNDC010000002">
    <property type="protein sequence ID" value="MCW9713125.1"/>
    <property type="molecule type" value="Genomic_DNA"/>
</dbReference>
<dbReference type="RefSeq" id="WP_265789627.1">
    <property type="nucleotide sequence ID" value="NZ_BAABRS010000002.1"/>
</dbReference>
<dbReference type="Pfam" id="PF02567">
    <property type="entry name" value="PhzC-PhzF"/>
    <property type="match status" value="1"/>
</dbReference>
<protein>
    <submittedName>
        <fullName evidence="3">PhzF family phenazine biosynthesis protein</fullName>
    </submittedName>
</protein>
<dbReference type="SUPFAM" id="SSF54506">
    <property type="entry name" value="Diaminopimelate epimerase-like"/>
    <property type="match status" value="1"/>
</dbReference>
<accession>A0ABT3PZ44</accession>
<name>A0ABT3PZ44_9BACT</name>
<dbReference type="InterPro" id="IPR003719">
    <property type="entry name" value="Phenazine_PhzF-like"/>
</dbReference>
<dbReference type="Gene3D" id="3.10.310.10">
    <property type="entry name" value="Diaminopimelate Epimerase, Chain A, domain 1"/>
    <property type="match status" value="2"/>
</dbReference>
<reference evidence="3 4" key="1">
    <citation type="submission" date="2021-11" db="EMBL/GenBank/DDBJ databases">
        <title>Aliifidinibius sp. nov., a new bacterium isolated from saline soil.</title>
        <authorList>
            <person name="Galisteo C."/>
            <person name="De La Haba R."/>
            <person name="Sanchez-Porro C."/>
            <person name="Ventosa A."/>
        </authorList>
    </citation>
    <scope>NUCLEOTIDE SEQUENCE [LARGE SCALE GENOMIC DNA]</scope>
    <source>
        <strain evidence="3 4">KACC 190600</strain>
    </source>
</reference>
<dbReference type="PANTHER" id="PTHR13774:SF17">
    <property type="entry name" value="PHENAZINE BIOSYNTHESIS-LIKE DOMAIN-CONTAINING PROTEIN"/>
    <property type="match status" value="1"/>
</dbReference>
<dbReference type="PANTHER" id="PTHR13774">
    <property type="entry name" value="PHENAZINE BIOSYNTHESIS PROTEIN"/>
    <property type="match status" value="1"/>
</dbReference>
<comment type="similarity">
    <text evidence="1">Belongs to the PhzF family.</text>
</comment>
<organism evidence="3 4">
    <name type="scientific">Fodinibius salicampi</name>
    <dbReference type="NCBI Taxonomy" id="1920655"/>
    <lineage>
        <taxon>Bacteria</taxon>
        <taxon>Pseudomonadati</taxon>
        <taxon>Balneolota</taxon>
        <taxon>Balneolia</taxon>
        <taxon>Balneolales</taxon>
        <taxon>Balneolaceae</taxon>
        <taxon>Fodinibius</taxon>
    </lineage>
</organism>
<dbReference type="NCBIfam" id="TIGR00654">
    <property type="entry name" value="PhzF_family"/>
    <property type="match status" value="1"/>
</dbReference>
<comment type="caution">
    <text evidence="3">The sequence shown here is derived from an EMBL/GenBank/DDBJ whole genome shotgun (WGS) entry which is preliminary data.</text>
</comment>
<evidence type="ECO:0000256" key="2">
    <source>
        <dbReference type="ARBA" id="ARBA00023235"/>
    </source>
</evidence>
<proteinExistence type="inferred from homology"/>
<dbReference type="PIRSF" id="PIRSF016184">
    <property type="entry name" value="PhzC_PhzF"/>
    <property type="match status" value="1"/>
</dbReference>